<organism evidence="3 4">
    <name type="scientific">Amycolatopsis taiwanensis</name>
    <dbReference type="NCBI Taxonomy" id="342230"/>
    <lineage>
        <taxon>Bacteria</taxon>
        <taxon>Bacillati</taxon>
        <taxon>Actinomycetota</taxon>
        <taxon>Actinomycetes</taxon>
        <taxon>Pseudonocardiales</taxon>
        <taxon>Pseudonocardiaceae</taxon>
        <taxon>Amycolatopsis</taxon>
    </lineage>
</organism>
<keyword evidence="3" id="KW-0378">Hydrolase</keyword>
<dbReference type="GO" id="GO:0016787">
    <property type="term" value="F:hydrolase activity"/>
    <property type="evidence" value="ECO:0007669"/>
    <property type="project" value="UniProtKB-KW"/>
</dbReference>
<accession>A0A9W6R7A3</accession>
<gene>
    <name evidence="3" type="ORF">Atai01_73250</name>
</gene>
<dbReference type="Gene3D" id="3.60.110.10">
    <property type="entry name" value="Carbon-nitrogen hydrolase"/>
    <property type="match status" value="1"/>
</dbReference>
<evidence type="ECO:0000313" key="4">
    <source>
        <dbReference type="Proteomes" id="UP001165136"/>
    </source>
</evidence>
<comment type="similarity">
    <text evidence="1">Belongs to the carbon-nitrogen hydrolase superfamily. NIT1/NIT2 family.</text>
</comment>
<sequence>MKIAMVQLASPAEETPAERRVRAGKLVERAAGADLVVLPELWAVGYFAFDDYERAAEPLDGPTVAAGRTWARRLGAHVHIGSLLERDEHGRLFNTAVLLAPDGSIVHTYRKVHVFGYASREAELLTPGDTLEVATTALGRIGATTCYDLRFPELWRALVDRGARTVVVPAAWPAARREHWRLFTSCRAVEEQLLVIAVNAVGQQGAVELGGTSRVVDPWGTVLAEAGTGEEVLRCEVDESIVDTVRTEFPVLADRRWPVTGDRQRSCVPDNTEEIMGAGS</sequence>
<dbReference type="InterPro" id="IPR003010">
    <property type="entry name" value="C-N_Hydrolase"/>
</dbReference>
<dbReference type="CDD" id="cd07583">
    <property type="entry name" value="nitrilase_5"/>
    <property type="match status" value="1"/>
</dbReference>
<protein>
    <submittedName>
        <fullName evidence="3">Hydrolase</fullName>
    </submittedName>
</protein>
<name>A0A9W6R7A3_9PSEU</name>
<dbReference type="InterPro" id="IPR001110">
    <property type="entry name" value="UPF0012_CS"/>
</dbReference>
<dbReference type="PANTHER" id="PTHR23088">
    <property type="entry name" value="NITRILASE-RELATED"/>
    <property type="match status" value="1"/>
</dbReference>
<dbReference type="Pfam" id="PF00795">
    <property type="entry name" value="CN_hydrolase"/>
    <property type="match status" value="1"/>
</dbReference>
<evidence type="ECO:0000259" key="2">
    <source>
        <dbReference type="PROSITE" id="PS50263"/>
    </source>
</evidence>
<dbReference type="AlphaFoldDB" id="A0A9W6R7A3"/>
<evidence type="ECO:0000313" key="3">
    <source>
        <dbReference type="EMBL" id="GLY70706.1"/>
    </source>
</evidence>
<dbReference type="PANTHER" id="PTHR23088:SF27">
    <property type="entry name" value="DEAMINATED GLUTATHIONE AMIDASE"/>
    <property type="match status" value="1"/>
</dbReference>
<dbReference type="SUPFAM" id="SSF56317">
    <property type="entry name" value="Carbon-nitrogen hydrolase"/>
    <property type="match status" value="1"/>
</dbReference>
<feature type="domain" description="CN hydrolase" evidence="2">
    <location>
        <begin position="1"/>
        <end position="239"/>
    </location>
</feature>
<proteinExistence type="inferred from homology"/>
<dbReference type="EMBL" id="BSTI01000025">
    <property type="protein sequence ID" value="GLY70706.1"/>
    <property type="molecule type" value="Genomic_DNA"/>
</dbReference>
<evidence type="ECO:0000256" key="1">
    <source>
        <dbReference type="ARBA" id="ARBA00010613"/>
    </source>
</evidence>
<dbReference type="PROSITE" id="PS50263">
    <property type="entry name" value="CN_HYDROLASE"/>
    <property type="match status" value="1"/>
</dbReference>
<dbReference type="PROSITE" id="PS01227">
    <property type="entry name" value="UPF0012"/>
    <property type="match status" value="1"/>
</dbReference>
<dbReference type="Proteomes" id="UP001165136">
    <property type="component" value="Unassembled WGS sequence"/>
</dbReference>
<keyword evidence="4" id="KW-1185">Reference proteome</keyword>
<dbReference type="RefSeq" id="WP_285489919.1">
    <property type="nucleotide sequence ID" value="NZ_BSTI01000025.1"/>
</dbReference>
<comment type="caution">
    <text evidence="3">The sequence shown here is derived from an EMBL/GenBank/DDBJ whole genome shotgun (WGS) entry which is preliminary data.</text>
</comment>
<reference evidence="3" key="1">
    <citation type="submission" date="2023-03" db="EMBL/GenBank/DDBJ databases">
        <title>Amycolatopsis taiwanensis NBRC 103393.</title>
        <authorList>
            <person name="Ichikawa N."/>
            <person name="Sato H."/>
            <person name="Tonouchi N."/>
        </authorList>
    </citation>
    <scope>NUCLEOTIDE SEQUENCE</scope>
    <source>
        <strain evidence="3">NBRC 103393</strain>
    </source>
</reference>
<dbReference type="InterPro" id="IPR036526">
    <property type="entry name" value="C-N_Hydrolase_sf"/>
</dbReference>